<accession>A0ACC2XNB1</accession>
<dbReference type="Proteomes" id="UP001243375">
    <property type="component" value="Unassembled WGS sequence"/>
</dbReference>
<proteinExistence type="predicted"/>
<name>A0ACC2XNB1_9TREE</name>
<protein>
    <submittedName>
        <fullName evidence="1">Uncharacterized protein</fullName>
    </submittedName>
</protein>
<keyword evidence="2" id="KW-1185">Reference proteome</keyword>
<sequence>MASTPAHTSTSMIAPMQMEEAPDGAATIGGISRTTGNLKTTKVPSAIGVICTYFSGRDQNIAMAAYGGAGSLGFTVGVIFGGVMAVTALLAVMGWFIFPDERKSEPNERKPSLDFAGAFLGTASMILLVFAFSSSEIHGWKKAIVIAPLLVSIVTLGSFLLVERRVKNPIMPLQLWKTPGFAGTWFTALFFQAWW</sequence>
<comment type="caution">
    <text evidence="1">The sequence shown here is derived from an EMBL/GenBank/DDBJ whole genome shotgun (WGS) entry which is preliminary data.</text>
</comment>
<dbReference type="EMBL" id="JASBWU010000001">
    <property type="protein sequence ID" value="KAJ9125090.1"/>
    <property type="molecule type" value="Genomic_DNA"/>
</dbReference>
<gene>
    <name evidence="1" type="ORF">QFC22_000043</name>
</gene>
<evidence type="ECO:0000313" key="2">
    <source>
        <dbReference type="Proteomes" id="UP001243375"/>
    </source>
</evidence>
<organism evidence="1 2">
    <name type="scientific">Naganishia vaughanmartiniae</name>
    <dbReference type="NCBI Taxonomy" id="1424756"/>
    <lineage>
        <taxon>Eukaryota</taxon>
        <taxon>Fungi</taxon>
        <taxon>Dikarya</taxon>
        <taxon>Basidiomycota</taxon>
        <taxon>Agaricomycotina</taxon>
        <taxon>Tremellomycetes</taxon>
        <taxon>Filobasidiales</taxon>
        <taxon>Filobasidiaceae</taxon>
        <taxon>Naganishia</taxon>
    </lineage>
</organism>
<evidence type="ECO:0000313" key="1">
    <source>
        <dbReference type="EMBL" id="KAJ9125090.1"/>
    </source>
</evidence>
<reference evidence="1" key="1">
    <citation type="submission" date="2023-04" db="EMBL/GenBank/DDBJ databases">
        <title>Draft Genome sequencing of Naganishia species isolated from polar environments using Oxford Nanopore Technology.</title>
        <authorList>
            <person name="Leo P."/>
            <person name="Venkateswaran K."/>
        </authorList>
    </citation>
    <scope>NUCLEOTIDE SEQUENCE</scope>
    <source>
        <strain evidence="1">MNA-CCFEE 5425</strain>
    </source>
</reference>